<gene>
    <name evidence="2" type="ORF">A4D02_35285</name>
</gene>
<organism evidence="2 3">
    <name type="scientific">Niastella koreensis</name>
    <dbReference type="NCBI Taxonomy" id="354356"/>
    <lineage>
        <taxon>Bacteria</taxon>
        <taxon>Pseudomonadati</taxon>
        <taxon>Bacteroidota</taxon>
        <taxon>Chitinophagia</taxon>
        <taxon>Chitinophagales</taxon>
        <taxon>Chitinophagaceae</taxon>
        <taxon>Niastella</taxon>
    </lineage>
</organism>
<keyword evidence="3" id="KW-1185">Reference proteome</keyword>
<dbReference type="RefSeq" id="WP_014218125.1">
    <property type="nucleotide sequence ID" value="NZ_LWBO01000027.1"/>
</dbReference>
<comment type="caution">
    <text evidence="2">The sequence shown here is derived from an EMBL/GenBank/DDBJ whole genome shotgun (WGS) entry which is preliminary data.</text>
</comment>
<evidence type="ECO:0000256" key="1">
    <source>
        <dbReference type="SAM" id="Phobius"/>
    </source>
</evidence>
<evidence type="ECO:0008006" key="4">
    <source>
        <dbReference type="Google" id="ProtNLM"/>
    </source>
</evidence>
<sequence length="159" mass="17684">MKSITGALKFIIAIIAWLVFTSGLVLTCIGIYDFGKVFVYLANGAEHTTRMMAIGLLHAVDIFLVAIVFFVLSIGFFVLFDSGENPSPVRIPQWLQVRNFTQLKVILWEAILTTLVVSWLADLVEKEINVEKTDIHSLIIPAGILIIALSLFVLKKGEH</sequence>
<reference evidence="2 3" key="1">
    <citation type="submission" date="2016-04" db="EMBL/GenBank/DDBJ databases">
        <authorList>
            <person name="Chen L."/>
            <person name="Zhuang W."/>
            <person name="Wang G."/>
        </authorList>
    </citation>
    <scope>NUCLEOTIDE SEQUENCE [LARGE SCALE GENOMIC DNA]</scope>
    <source>
        <strain evidence="3">GR20</strain>
    </source>
</reference>
<keyword evidence="1" id="KW-0812">Transmembrane</keyword>
<dbReference type="InterPro" id="IPR005134">
    <property type="entry name" value="UPF0114"/>
</dbReference>
<evidence type="ECO:0000313" key="2">
    <source>
        <dbReference type="EMBL" id="OQP44321.1"/>
    </source>
</evidence>
<name>A0ABX3NTY0_9BACT</name>
<proteinExistence type="predicted"/>
<keyword evidence="1" id="KW-0472">Membrane</keyword>
<accession>A0ABX3NTY0</accession>
<dbReference type="EMBL" id="LWBO01000027">
    <property type="protein sequence ID" value="OQP44321.1"/>
    <property type="molecule type" value="Genomic_DNA"/>
</dbReference>
<protein>
    <recommendedName>
        <fullName evidence="4">YqhA family protein</fullName>
    </recommendedName>
</protein>
<feature type="transmembrane region" description="Helical" evidence="1">
    <location>
        <begin position="52"/>
        <end position="80"/>
    </location>
</feature>
<feature type="transmembrane region" description="Helical" evidence="1">
    <location>
        <begin position="7"/>
        <end position="32"/>
    </location>
</feature>
<feature type="transmembrane region" description="Helical" evidence="1">
    <location>
        <begin position="135"/>
        <end position="154"/>
    </location>
</feature>
<evidence type="ECO:0000313" key="3">
    <source>
        <dbReference type="Proteomes" id="UP000192277"/>
    </source>
</evidence>
<dbReference type="Pfam" id="PF03350">
    <property type="entry name" value="UPF0114"/>
    <property type="match status" value="1"/>
</dbReference>
<keyword evidence="1" id="KW-1133">Transmembrane helix</keyword>
<dbReference type="Proteomes" id="UP000192277">
    <property type="component" value="Unassembled WGS sequence"/>
</dbReference>